<evidence type="ECO:0000256" key="1">
    <source>
        <dbReference type="SAM" id="SignalP"/>
    </source>
</evidence>
<comment type="caution">
    <text evidence="2">The sequence shown here is derived from an EMBL/GenBank/DDBJ whole genome shotgun (WGS) entry which is preliminary data.</text>
</comment>
<name>A0A7C8P6E4_ORBOL</name>
<proteinExistence type="predicted"/>
<feature type="signal peptide" evidence="1">
    <location>
        <begin position="1"/>
        <end position="28"/>
    </location>
</feature>
<evidence type="ECO:0000313" key="3">
    <source>
        <dbReference type="EMBL" id="KAF3219381.1"/>
    </source>
</evidence>
<evidence type="ECO:0000313" key="4">
    <source>
        <dbReference type="Proteomes" id="UP000479691"/>
    </source>
</evidence>
<keyword evidence="1" id="KW-0732">Signal</keyword>
<dbReference type="EMBL" id="WIPF01000050">
    <property type="protein sequence ID" value="KAF3219381.1"/>
    <property type="molecule type" value="Genomic_DNA"/>
</dbReference>
<accession>A0A7C8P6E4</accession>
<gene>
    <name evidence="3" type="ORF">TWF191_007927</name>
    <name evidence="2" type="ORF">TWF788_011307</name>
</gene>
<dbReference type="Proteomes" id="UP000483672">
    <property type="component" value="Unassembled WGS sequence"/>
</dbReference>
<dbReference type="AlphaFoldDB" id="A0A7C8P6E4"/>
<reference evidence="4 5" key="1">
    <citation type="submission" date="2019-06" db="EMBL/GenBank/DDBJ databases">
        <authorList>
            <person name="Palmer J.M."/>
        </authorList>
    </citation>
    <scope>NUCLEOTIDE SEQUENCE [LARGE SCALE GENOMIC DNA]</scope>
    <source>
        <strain evidence="3 5">TWF191</strain>
        <strain evidence="2 4">TWF788</strain>
    </source>
</reference>
<evidence type="ECO:0000313" key="2">
    <source>
        <dbReference type="EMBL" id="KAF3167734.1"/>
    </source>
</evidence>
<organism evidence="2 4">
    <name type="scientific">Orbilia oligospora</name>
    <name type="common">Nematode-trapping fungus</name>
    <name type="synonym">Arthrobotrys oligospora</name>
    <dbReference type="NCBI Taxonomy" id="2813651"/>
    <lineage>
        <taxon>Eukaryota</taxon>
        <taxon>Fungi</taxon>
        <taxon>Dikarya</taxon>
        <taxon>Ascomycota</taxon>
        <taxon>Pezizomycotina</taxon>
        <taxon>Orbiliomycetes</taxon>
        <taxon>Orbiliales</taxon>
        <taxon>Orbiliaceae</taxon>
        <taxon>Orbilia</taxon>
    </lineage>
</organism>
<protein>
    <submittedName>
        <fullName evidence="2">Uncharacterized protein</fullName>
    </submittedName>
</protein>
<feature type="chain" id="PRO_5036398275" evidence="1">
    <location>
        <begin position="29"/>
        <end position="263"/>
    </location>
</feature>
<dbReference type="Proteomes" id="UP000479691">
    <property type="component" value="Unassembled WGS sequence"/>
</dbReference>
<evidence type="ECO:0000313" key="5">
    <source>
        <dbReference type="Proteomes" id="UP000483672"/>
    </source>
</evidence>
<sequence length="263" mass="30418">MLRSKFKISSFLSLLATLILTPINHVNADCVEVPPGYAPGECTVLVYWHKTTLYEIEYRESREGMITDWIVANVWDPLLRKMTNNAFVKCRGYPGMECVFNSGTPQQLVISPQHRREYLQFWFGDLGWNTDPEPMAGPTFLGEGAKDRRPYCGIYTDWKLLPYDGDDGKSYKGDPERAVNTIHFHQTISMWATSKCNDSNSDNDTNRNEIVYFIEDGDEIVYFVEDRDKVEIYNRDGISVHWSRSGLCTHTYYEFELDETKAL</sequence>
<dbReference type="EMBL" id="JAABOE010000090">
    <property type="protein sequence ID" value="KAF3167734.1"/>
    <property type="molecule type" value="Genomic_DNA"/>
</dbReference>